<keyword evidence="3" id="KW-1185">Reference proteome</keyword>
<reference evidence="2 3" key="1">
    <citation type="journal article" date="2020" name="ISME J.">
        <title>Uncovering the hidden diversity of litter-decomposition mechanisms in mushroom-forming fungi.</title>
        <authorList>
            <person name="Floudas D."/>
            <person name="Bentzer J."/>
            <person name="Ahren D."/>
            <person name="Johansson T."/>
            <person name="Persson P."/>
            <person name="Tunlid A."/>
        </authorList>
    </citation>
    <scope>NUCLEOTIDE SEQUENCE [LARGE SCALE GENOMIC DNA]</scope>
    <source>
        <strain evidence="2 3">CBS 101986</strain>
    </source>
</reference>
<feature type="region of interest" description="Disordered" evidence="1">
    <location>
        <begin position="488"/>
        <end position="510"/>
    </location>
</feature>
<accession>A0A8H5F6I0</accession>
<dbReference type="OrthoDB" id="3048627at2759"/>
<evidence type="ECO:0000313" key="2">
    <source>
        <dbReference type="EMBL" id="KAF5325048.1"/>
    </source>
</evidence>
<dbReference type="EMBL" id="JAACJJ010000015">
    <property type="protein sequence ID" value="KAF5325048.1"/>
    <property type="molecule type" value="Genomic_DNA"/>
</dbReference>
<name>A0A8H5F6I0_9AGAR</name>
<gene>
    <name evidence="2" type="ORF">D9619_009602</name>
</gene>
<evidence type="ECO:0000256" key="1">
    <source>
        <dbReference type="SAM" id="MobiDB-lite"/>
    </source>
</evidence>
<evidence type="ECO:0000313" key="3">
    <source>
        <dbReference type="Proteomes" id="UP000567179"/>
    </source>
</evidence>
<dbReference type="Proteomes" id="UP000567179">
    <property type="component" value="Unassembled WGS sequence"/>
</dbReference>
<dbReference type="AlphaFoldDB" id="A0A8H5F6I0"/>
<comment type="caution">
    <text evidence="2">The sequence shown here is derived from an EMBL/GenBank/DDBJ whole genome shotgun (WGS) entry which is preliminary data.</text>
</comment>
<organism evidence="2 3">
    <name type="scientific">Psilocybe cf. subviscida</name>
    <dbReference type="NCBI Taxonomy" id="2480587"/>
    <lineage>
        <taxon>Eukaryota</taxon>
        <taxon>Fungi</taxon>
        <taxon>Dikarya</taxon>
        <taxon>Basidiomycota</taxon>
        <taxon>Agaricomycotina</taxon>
        <taxon>Agaricomycetes</taxon>
        <taxon>Agaricomycetidae</taxon>
        <taxon>Agaricales</taxon>
        <taxon>Agaricineae</taxon>
        <taxon>Strophariaceae</taxon>
        <taxon>Psilocybe</taxon>
    </lineage>
</organism>
<protein>
    <submittedName>
        <fullName evidence="2">Uncharacterized protein</fullName>
    </submittedName>
</protein>
<sequence>MPSNTKPVSILALPTETLLEVFHILYDNRHLLPRLGLSAKFEPPRINQFPHNVFNVSKGWRSLLRSTVGFWARIEIYVDNPEVHKDLEKKLCLSGTQAIEVFIIRKDYSEDVNDLKEHIIVNGIVKQLIPHVERCEVLHFDVLHSTSIPLINSFSGTSMELRKLRIRCRRGPAGPKILQRQPPLRLQPFICPSLRQIDLHGRAFIEATRIPHWLNNLRRLPGKELVISDLTREEAGEYNLRDLIMSLACIGHLSLLTLRNIDLDVGDYATPVKGLRYLNRAPATLHIQNFDFFGLSAEFIQGFFGAYDNKIDVSRLIITKCGIAKIDGFEAWELLLRNLDASERDLIHFLEGWDGFSLQLFNVTSGVTDKLFERLSCTTPNTLDKNLFCMPTLRQLTIISDAPLPLSTEMLKEMVLARKDEADKYLNIPSTTHFLPLFSVTVIRSINKISDEDRALMSDALEEFYWAGPKEEKQTKGETSIDDCLTLEQGGEPPVKAESAPSQTLTIDRSDSPVLDSDCADWDFSQFNDSQIGALIPPSAASQTAATFGTMKLDPAKEPSRSSSPFVNDDYCNIDWSSLDVGANST</sequence>
<proteinExistence type="predicted"/>